<dbReference type="Proteomes" id="UP000029999">
    <property type="component" value="Unassembled WGS sequence"/>
</dbReference>
<keyword evidence="1" id="KW-0472">Membrane</keyword>
<keyword evidence="1" id="KW-0812">Transmembrane</keyword>
<dbReference type="RefSeq" id="WP_036314637.1">
    <property type="nucleotide sequence ID" value="NZ_JRQD01000005.1"/>
</dbReference>
<sequence>MKDKMAVLISGLCLVHCFLPPVIISVGMMSFAGDILESEWVHIALLCPVVVLAVLSLPSAYRRHRTRWPMVLAVLGITGFCSAFLLPEAMELWITVVAAGLMILAHVWNRVLLQRRPIIMASPQVLARVVK</sequence>
<evidence type="ECO:0008006" key="4">
    <source>
        <dbReference type="Google" id="ProtNLM"/>
    </source>
</evidence>
<evidence type="ECO:0000313" key="3">
    <source>
        <dbReference type="Proteomes" id="UP000029999"/>
    </source>
</evidence>
<dbReference type="GO" id="GO:0015097">
    <property type="term" value="F:mercury ion transmembrane transporter activity"/>
    <property type="evidence" value="ECO:0007669"/>
    <property type="project" value="InterPro"/>
</dbReference>
<name>A0A0A0BDP7_9GAMM</name>
<keyword evidence="1" id="KW-1133">Transmembrane helix</keyword>
<dbReference type="InterPro" id="IPR004891">
    <property type="entry name" value="Mercury-R_MerC"/>
</dbReference>
<dbReference type="STRING" id="392484.LP43_1949"/>
<evidence type="ECO:0000256" key="1">
    <source>
        <dbReference type="SAM" id="Phobius"/>
    </source>
</evidence>
<gene>
    <name evidence="2" type="ORF">LP43_1949</name>
</gene>
<dbReference type="AlphaFoldDB" id="A0A0A0BDP7"/>
<comment type="caution">
    <text evidence="2">The sequence shown here is derived from an EMBL/GenBank/DDBJ whole genome shotgun (WGS) entry which is preliminary data.</text>
</comment>
<evidence type="ECO:0000313" key="2">
    <source>
        <dbReference type="EMBL" id="KGM06076.1"/>
    </source>
</evidence>
<organism evidence="2 3">
    <name type="scientific">Methylophaga thiooxydans</name>
    <dbReference type="NCBI Taxonomy" id="392484"/>
    <lineage>
        <taxon>Bacteria</taxon>
        <taxon>Pseudomonadati</taxon>
        <taxon>Pseudomonadota</taxon>
        <taxon>Gammaproteobacteria</taxon>
        <taxon>Thiotrichales</taxon>
        <taxon>Piscirickettsiaceae</taxon>
        <taxon>Methylophaga</taxon>
    </lineage>
</organism>
<accession>A0A0A0BDP7</accession>
<reference evidence="2 3" key="1">
    <citation type="submission" date="2014-09" db="EMBL/GenBank/DDBJ databases">
        <authorList>
            <person name="Grob C."/>
            <person name="Taubert M."/>
            <person name="Howat A.M."/>
            <person name="Burns O.J."/>
            <person name="Dixon J.L."/>
            <person name="Chen Y."/>
            <person name="Murrell J.C."/>
        </authorList>
    </citation>
    <scope>NUCLEOTIDE SEQUENCE [LARGE SCALE GENOMIC DNA]</scope>
    <source>
        <strain evidence="2">L4</strain>
    </source>
</reference>
<feature type="transmembrane region" description="Helical" evidence="1">
    <location>
        <begin position="40"/>
        <end position="61"/>
    </location>
</feature>
<proteinExistence type="predicted"/>
<dbReference type="GO" id="GO:0016020">
    <property type="term" value="C:membrane"/>
    <property type="evidence" value="ECO:0007669"/>
    <property type="project" value="InterPro"/>
</dbReference>
<dbReference type="EMBL" id="JRQD01000005">
    <property type="protein sequence ID" value="KGM06076.1"/>
    <property type="molecule type" value="Genomic_DNA"/>
</dbReference>
<dbReference type="Pfam" id="PF03203">
    <property type="entry name" value="MerC"/>
    <property type="match status" value="1"/>
</dbReference>
<feature type="transmembrane region" description="Helical" evidence="1">
    <location>
        <begin position="92"/>
        <end position="113"/>
    </location>
</feature>
<protein>
    <recommendedName>
        <fullName evidence="4">MerC mercury resistance protein</fullName>
    </recommendedName>
</protein>
<feature type="transmembrane region" description="Helical" evidence="1">
    <location>
        <begin position="68"/>
        <end position="86"/>
    </location>
</feature>